<dbReference type="EMBL" id="AP012342">
    <property type="protein sequence ID" value="BAM07550.1"/>
    <property type="molecule type" value="Genomic_DNA"/>
</dbReference>
<dbReference type="HOGENOM" id="CLU_833653_0_0_0"/>
<evidence type="ECO:0000313" key="1">
    <source>
        <dbReference type="EMBL" id="BAM07550.1"/>
    </source>
</evidence>
<dbReference type="AlphaFoldDB" id="I0IQK1"/>
<evidence type="ECO:0000313" key="2">
    <source>
        <dbReference type="Proteomes" id="UP000007382"/>
    </source>
</evidence>
<protein>
    <recommendedName>
        <fullName evidence="3">Phosphatidylglycerol lysyltransferase C-terminal domain-containing protein</fullName>
    </recommendedName>
</protein>
<keyword evidence="2" id="KW-1185">Reference proteome</keyword>
<dbReference type="SUPFAM" id="SSF55729">
    <property type="entry name" value="Acyl-CoA N-acyltransferases (Nat)"/>
    <property type="match status" value="1"/>
</dbReference>
<dbReference type="Gene3D" id="3.40.630.30">
    <property type="match status" value="1"/>
</dbReference>
<reference evidence="2" key="2">
    <citation type="submission" date="2012-03" db="EMBL/GenBank/DDBJ databases">
        <title>The complete genome sequence of the pioneer microbe on fresh volcanic deposit, Leptospirillum ferrooxidans strain C2-3.</title>
        <authorList>
            <person name="Fujimura R."/>
            <person name="Sato Y."/>
            <person name="Nishizawa T."/>
            <person name="Nanba K."/>
            <person name="Oshima K."/>
            <person name="Hattori M."/>
            <person name="Kamijo T."/>
            <person name="Ohta H."/>
        </authorList>
    </citation>
    <scope>NUCLEOTIDE SEQUENCE [LARGE SCALE GENOMIC DNA]</scope>
    <source>
        <strain evidence="2">C2-3</strain>
    </source>
</reference>
<sequence>MSRFGPITSLTTNKKERYRILSQFTSETRKMLFSGCHPVSYFLNARGVEFEMACWDNRPFLLAKSEGYHWLPLPPEWILDNQFLSDTFLDELPEWLFCLNGGRDGRIDNLPIGVSGKRSSCPPPIRQDTDRILLRESTLRAAGDHYKTHRWELNRLRRTDPSPGIRRWSEPAPSTRMEEIKNRFFKMRRDKALNELEWLMVEDLERAHRIAETNWNILNLTGVILSIQGEEVAWQWLAFSESEHSAICFLECRDPQMKYLSVMMTHLVFQMFSKLDWINIGGDSGISGLARAKDQDRPGVLVPCHTQELSP</sequence>
<gene>
    <name evidence="1" type="ordered locus">LFE_1872</name>
</gene>
<accession>I0IQK1</accession>
<dbReference type="InterPro" id="IPR016181">
    <property type="entry name" value="Acyl_CoA_acyltransferase"/>
</dbReference>
<name>I0IQK1_LEPFC</name>
<dbReference type="RefSeq" id="WP_014450034.1">
    <property type="nucleotide sequence ID" value="NC_017094.1"/>
</dbReference>
<organism evidence="1 2">
    <name type="scientific">Leptospirillum ferrooxidans (strain C2-3)</name>
    <dbReference type="NCBI Taxonomy" id="1162668"/>
    <lineage>
        <taxon>Bacteria</taxon>
        <taxon>Pseudomonadati</taxon>
        <taxon>Nitrospirota</taxon>
        <taxon>Nitrospiria</taxon>
        <taxon>Nitrospirales</taxon>
        <taxon>Nitrospiraceae</taxon>
        <taxon>Leptospirillum</taxon>
    </lineage>
</organism>
<dbReference type="STRING" id="1162668.LFE_1872"/>
<dbReference type="OrthoDB" id="9816202at2"/>
<dbReference type="Proteomes" id="UP000007382">
    <property type="component" value="Chromosome"/>
</dbReference>
<proteinExistence type="predicted"/>
<evidence type="ECO:0008006" key="3">
    <source>
        <dbReference type="Google" id="ProtNLM"/>
    </source>
</evidence>
<dbReference type="KEGG" id="lfc:LFE_1872"/>
<dbReference type="PATRIC" id="fig|1162668.3.peg.2227"/>
<reference evidence="1 2" key="1">
    <citation type="journal article" date="2012" name="J. Bacteriol.">
        <title>Complete Genome Sequence of Leptospirillum ferrooxidans Strain C2-3, Isolated from a Fresh Volcanic Ash Deposit on the Island of Miyake, Japan.</title>
        <authorList>
            <person name="Fujimura R."/>
            <person name="Sato Y."/>
            <person name="Nishizawa T."/>
            <person name="Oshima K."/>
            <person name="Kim S.-W."/>
            <person name="Hattori M."/>
            <person name="Kamijo T."/>
            <person name="Ohta H."/>
        </authorList>
    </citation>
    <scope>NUCLEOTIDE SEQUENCE [LARGE SCALE GENOMIC DNA]</scope>
    <source>
        <strain evidence="1 2">C2-3</strain>
    </source>
</reference>